<dbReference type="Proteomes" id="UP000614601">
    <property type="component" value="Unassembled WGS sequence"/>
</dbReference>
<dbReference type="PANTHER" id="PTHR23130:SF171">
    <property type="entry name" value="OS01G0895300 PROTEIN"/>
    <property type="match status" value="1"/>
</dbReference>
<name>A0A811K6T4_9BILA</name>
<feature type="transmembrane region" description="Helical" evidence="8">
    <location>
        <begin position="401"/>
        <end position="424"/>
    </location>
</feature>
<evidence type="ECO:0000256" key="2">
    <source>
        <dbReference type="ARBA" id="ARBA00022448"/>
    </source>
</evidence>
<evidence type="ECO:0000259" key="11">
    <source>
        <dbReference type="PROSITE" id="PS50939"/>
    </source>
</evidence>
<feature type="domain" description="Cytochrome b561" evidence="11">
    <location>
        <begin position="213"/>
        <end position="426"/>
    </location>
</feature>
<feature type="transmembrane region" description="Helical" evidence="8">
    <location>
        <begin position="331"/>
        <end position="352"/>
    </location>
</feature>
<dbReference type="Pfam" id="PF03188">
    <property type="entry name" value="Cytochrom_B561"/>
    <property type="match status" value="1"/>
</dbReference>
<dbReference type="EMBL" id="CAJFCW020000002">
    <property type="protein sequence ID" value="CAG9092685.1"/>
    <property type="molecule type" value="Genomic_DNA"/>
</dbReference>
<accession>A0A811K6T4</accession>
<keyword evidence="13" id="KW-1185">Reference proteome</keyword>
<keyword evidence="5" id="KW-0249">Electron transport</keyword>
<dbReference type="SMART" id="SM00665">
    <property type="entry name" value="B561"/>
    <property type="match status" value="1"/>
</dbReference>
<protein>
    <recommendedName>
        <fullName evidence="14">Cytochrome b561 domain-containing protein</fullName>
    </recommendedName>
</protein>
<comment type="subcellular location">
    <subcellularLocation>
        <location evidence="1">Membrane</location>
    </subcellularLocation>
</comment>
<keyword evidence="2" id="KW-0813">Transport</keyword>
<gene>
    <name evidence="12" type="ORF">BOKJ2_LOCUS3527</name>
</gene>
<keyword evidence="3 8" id="KW-0812">Transmembrane</keyword>
<evidence type="ECO:0000256" key="8">
    <source>
        <dbReference type="SAM" id="Phobius"/>
    </source>
</evidence>
<dbReference type="PROSITE" id="PS50939">
    <property type="entry name" value="CYTOCHROME_B561"/>
    <property type="match status" value="1"/>
</dbReference>
<feature type="signal peptide" evidence="9">
    <location>
        <begin position="1"/>
        <end position="16"/>
    </location>
</feature>
<keyword evidence="4 9" id="KW-0732">Signal</keyword>
<dbReference type="PROSITE" id="PS50836">
    <property type="entry name" value="DOMON"/>
    <property type="match status" value="1"/>
</dbReference>
<feature type="transmembrane region" description="Helical" evidence="8">
    <location>
        <begin position="364"/>
        <end position="389"/>
    </location>
</feature>
<dbReference type="Gene3D" id="1.20.120.1770">
    <property type="match status" value="1"/>
</dbReference>
<proteinExistence type="predicted"/>
<dbReference type="CDD" id="cd08760">
    <property type="entry name" value="Cyt_b561_FRRS1_like"/>
    <property type="match status" value="1"/>
</dbReference>
<comment type="caution">
    <text evidence="12">The sequence shown here is derived from an EMBL/GenBank/DDBJ whole genome shotgun (WGS) entry which is preliminary data.</text>
</comment>
<evidence type="ECO:0000313" key="12">
    <source>
        <dbReference type="EMBL" id="CAD5211104.1"/>
    </source>
</evidence>
<dbReference type="InterPro" id="IPR006593">
    <property type="entry name" value="Cyt_b561/ferric_Rdtase_TM"/>
</dbReference>
<feature type="transmembrane region" description="Helical" evidence="8">
    <location>
        <begin position="251"/>
        <end position="271"/>
    </location>
</feature>
<evidence type="ECO:0000256" key="5">
    <source>
        <dbReference type="ARBA" id="ARBA00022982"/>
    </source>
</evidence>
<evidence type="ECO:0000256" key="7">
    <source>
        <dbReference type="ARBA" id="ARBA00023136"/>
    </source>
</evidence>
<evidence type="ECO:0000256" key="3">
    <source>
        <dbReference type="ARBA" id="ARBA00022692"/>
    </source>
</evidence>
<evidence type="ECO:0000256" key="1">
    <source>
        <dbReference type="ARBA" id="ARBA00004370"/>
    </source>
</evidence>
<dbReference type="OrthoDB" id="6372137at2759"/>
<sequence length="493" mass="55920">MVLIARLLVLFNVILADNFIQQRIKCYGGNTPDGTGCWIVPNECYTTDQTCLSAVNWVVDASTIQFSFLVYNFDLTKYLSTYGAYYVALGLSLDQKMGSDTVFVCVTNSMGNSTVYLGWNDGTHNYRLYRETELLLSNTAASVGDKITCQWSWNVEAYDQLSSDSQNKVFDLSDPDLEFYFLLARGPADPYTFDIKMHAISPGNLYPFMSTETTTFCNPSCNDRSYDWLTDFTQDNDMSQLTKQKMITTHVILMLILLFVVLPTSIMIARFGKDYLARCCHSFVWFQMHRILNTFGFVLFVVAIFLIFYQSDRNLFQCTLTCATDAYNQQLHTIMGTIMGSLVVCQIFGGYCRPSVSAVSRKAWNLLHTFTGYIIYIGFCVNALVGVQLQKISLTELYGRLPVYILIVGIGVTILVFICCEWIVHSEKFIARDPDRIERFYNPADDTMDEIPQQNVSKAPIILILFNLITGLMVALSLTIMVVKASRLRGFKL</sequence>
<evidence type="ECO:0000256" key="9">
    <source>
        <dbReference type="SAM" id="SignalP"/>
    </source>
</evidence>
<evidence type="ECO:0000259" key="10">
    <source>
        <dbReference type="PROSITE" id="PS50836"/>
    </source>
</evidence>
<dbReference type="InterPro" id="IPR005018">
    <property type="entry name" value="DOMON_domain"/>
</dbReference>
<reference evidence="12" key="1">
    <citation type="submission" date="2020-09" db="EMBL/GenBank/DDBJ databases">
        <authorList>
            <person name="Kikuchi T."/>
        </authorList>
    </citation>
    <scope>NUCLEOTIDE SEQUENCE</scope>
    <source>
        <strain evidence="12">SH1</strain>
    </source>
</reference>
<evidence type="ECO:0000313" key="13">
    <source>
        <dbReference type="Proteomes" id="UP000614601"/>
    </source>
</evidence>
<dbReference type="AlphaFoldDB" id="A0A811K6T4"/>
<dbReference type="Proteomes" id="UP000783686">
    <property type="component" value="Unassembled WGS sequence"/>
</dbReference>
<dbReference type="PANTHER" id="PTHR23130">
    <property type="entry name" value="CYTOCHROME B561 AND DOMON DOMAIN-CONTAINING PROTEIN"/>
    <property type="match status" value="1"/>
</dbReference>
<dbReference type="EMBL" id="CAJFDH010000002">
    <property type="protein sequence ID" value="CAD5211104.1"/>
    <property type="molecule type" value="Genomic_DNA"/>
</dbReference>
<organism evidence="12 13">
    <name type="scientific">Bursaphelenchus okinawaensis</name>
    <dbReference type="NCBI Taxonomy" id="465554"/>
    <lineage>
        <taxon>Eukaryota</taxon>
        <taxon>Metazoa</taxon>
        <taxon>Ecdysozoa</taxon>
        <taxon>Nematoda</taxon>
        <taxon>Chromadorea</taxon>
        <taxon>Rhabditida</taxon>
        <taxon>Tylenchina</taxon>
        <taxon>Tylenchomorpha</taxon>
        <taxon>Aphelenchoidea</taxon>
        <taxon>Aphelenchoididae</taxon>
        <taxon>Bursaphelenchus</taxon>
    </lineage>
</organism>
<feature type="domain" description="DOMON" evidence="10">
    <location>
        <begin position="51"/>
        <end position="186"/>
    </location>
</feature>
<evidence type="ECO:0000256" key="6">
    <source>
        <dbReference type="ARBA" id="ARBA00022989"/>
    </source>
</evidence>
<evidence type="ECO:0008006" key="14">
    <source>
        <dbReference type="Google" id="ProtNLM"/>
    </source>
</evidence>
<feature type="transmembrane region" description="Helical" evidence="8">
    <location>
        <begin position="291"/>
        <end position="311"/>
    </location>
</feature>
<feature type="transmembrane region" description="Helical" evidence="8">
    <location>
        <begin position="461"/>
        <end position="483"/>
    </location>
</feature>
<keyword evidence="7 8" id="KW-0472">Membrane</keyword>
<feature type="chain" id="PRO_5036408257" description="Cytochrome b561 domain-containing protein" evidence="9">
    <location>
        <begin position="17"/>
        <end position="493"/>
    </location>
</feature>
<evidence type="ECO:0000256" key="4">
    <source>
        <dbReference type="ARBA" id="ARBA00022729"/>
    </source>
</evidence>
<keyword evidence="6 8" id="KW-1133">Transmembrane helix</keyword>
<dbReference type="GO" id="GO:0016020">
    <property type="term" value="C:membrane"/>
    <property type="evidence" value="ECO:0007669"/>
    <property type="project" value="UniProtKB-SubCell"/>
</dbReference>